<dbReference type="SUPFAM" id="SSF50129">
    <property type="entry name" value="GroES-like"/>
    <property type="match status" value="1"/>
</dbReference>
<dbReference type="PROSITE" id="PS00059">
    <property type="entry name" value="ADH_ZINC"/>
    <property type="match status" value="1"/>
</dbReference>
<dbReference type="Gene3D" id="3.90.180.10">
    <property type="entry name" value="Medium-chain alcohol dehydrogenases, catalytic domain"/>
    <property type="match status" value="1"/>
</dbReference>
<dbReference type="InterPro" id="IPR029752">
    <property type="entry name" value="D-isomer_DH_CS1"/>
</dbReference>
<dbReference type="FunFam" id="3.40.50.720:FF:000022">
    <property type="entry name" value="Cinnamyl alcohol dehydrogenase"/>
    <property type="match status" value="1"/>
</dbReference>
<dbReference type="InterPro" id="IPR002328">
    <property type="entry name" value="ADH_Zn_CS"/>
</dbReference>
<comment type="caution">
    <text evidence="7">The sequence shown here is derived from an EMBL/GenBank/DDBJ whole genome shotgun (WGS) entry which is preliminary data.</text>
</comment>
<dbReference type="InterPro" id="IPR047109">
    <property type="entry name" value="CAD-like"/>
</dbReference>
<dbReference type="GO" id="GO:0008270">
    <property type="term" value="F:zinc ion binding"/>
    <property type="evidence" value="ECO:0007669"/>
    <property type="project" value="InterPro"/>
</dbReference>
<dbReference type="GO" id="GO:0016616">
    <property type="term" value="F:oxidoreductase activity, acting on the CH-OH group of donors, NAD or NADP as acceptor"/>
    <property type="evidence" value="ECO:0007669"/>
    <property type="project" value="InterPro"/>
</dbReference>
<dbReference type="PANTHER" id="PTHR42683">
    <property type="entry name" value="ALDEHYDE REDUCTASE"/>
    <property type="match status" value="1"/>
</dbReference>
<dbReference type="AlphaFoldDB" id="A0A8J8W3J5"/>
<evidence type="ECO:0000313" key="7">
    <source>
        <dbReference type="EMBL" id="KAF7717418.1"/>
    </source>
</evidence>
<reference evidence="7" key="1">
    <citation type="journal article" date="2020" name="Front. Microbiol.">
        <title>Gene regulatory networks of Penicillium echinulatum 2HH and Penicillium oxalicum 114-2 inferred by a computational biology approach.</title>
        <authorList>
            <person name="Lenz A.R."/>
            <person name="Galan-Vasquez E."/>
            <person name="Balbinot E."/>
            <person name="De Abreu F.P."/>
            <person name="De Oliveira N.S."/>
            <person name="Da Rosa L.O."/>
            <person name="De Avila E Silva S."/>
            <person name="Camassola M."/>
            <person name="Dillon A.J.P."/>
            <person name="Perez-Rueda E."/>
        </authorList>
    </citation>
    <scope>NUCLEOTIDE SEQUENCE</scope>
    <source>
        <strain evidence="7">S1M29</strain>
    </source>
</reference>
<evidence type="ECO:0000256" key="2">
    <source>
        <dbReference type="ARBA" id="ARBA00022723"/>
    </source>
</evidence>
<dbReference type="InterPro" id="IPR013149">
    <property type="entry name" value="ADH-like_C"/>
</dbReference>
<evidence type="ECO:0000256" key="5">
    <source>
        <dbReference type="RuleBase" id="RU361277"/>
    </source>
</evidence>
<gene>
    <name evidence="7" type="ORF">PECM_004241</name>
</gene>
<evidence type="ECO:0000256" key="1">
    <source>
        <dbReference type="ARBA" id="ARBA00001947"/>
    </source>
</evidence>
<evidence type="ECO:0000313" key="8">
    <source>
        <dbReference type="Proteomes" id="UP000631181"/>
    </source>
</evidence>
<dbReference type="SUPFAM" id="SSF51735">
    <property type="entry name" value="NAD(P)-binding Rossmann-fold domains"/>
    <property type="match status" value="1"/>
</dbReference>
<keyword evidence="2 5" id="KW-0479">Metal-binding</keyword>
<sequence>MAPHRFKVYKGTPSGEIIEAVTERQALTGDEVLIDVTHSGVCGTDVHYIQSGIALGHEGVGVVKEIGPEVKTLKIGDRVGWGYPSGDCGTCDSCINGFPIRCESGIPKMYGFDCTDSGSFATAAVRSEAFLFPIPNALPSDAAAPLMCGGVTVWSALTLHGLVKPNDTVGVIGIGGLGHLAIQFAKAMGCEVVVFSTTESKREQAMKLGASHFVTTQGKPELSVPRPINHLLITASRNPDWKLFMPIIAKGGSIFPMALLDVEARLDIPYLDFLTKGLQIISSLPNMTLYRSMLLFAARHGISPIIDRDDMSVEGITKSLNKLKEGKTRYRGVLYKAE</sequence>
<proteinExistence type="inferred from homology"/>
<keyword evidence="8" id="KW-1185">Reference proteome</keyword>
<evidence type="ECO:0000256" key="3">
    <source>
        <dbReference type="ARBA" id="ARBA00022833"/>
    </source>
</evidence>
<keyword evidence="3 5" id="KW-0862">Zinc</keyword>
<evidence type="ECO:0000256" key="4">
    <source>
        <dbReference type="ARBA" id="ARBA00023002"/>
    </source>
</evidence>
<keyword evidence="4" id="KW-0560">Oxidoreductase</keyword>
<dbReference type="Proteomes" id="UP000631181">
    <property type="component" value="Unassembled WGS sequence"/>
</dbReference>
<dbReference type="EMBL" id="WIWV01000027">
    <property type="protein sequence ID" value="KAF7717418.1"/>
    <property type="molecule type" value="Genomic_DNA"/>
</dbReference>
<comment type="similarity">
    <text evidence="5">Belongs to the zinc-containing alcohol dehydrogenase family.</text>
</comment>
<dbReference type="InterPro" id="IPR036291">
    <property type="entry name" value="NAD(P)-bd_dom_sf"/>
</dbReference>
<dbReference type="InterPro" id="IPR013154">
    <property type="entry name" value="ADH-like_N"/>
</dbReference>
<dbReference type="InterPro" id="IPR020843">
    <property type="entry name" value="ER"/>
</dbReference>
<feature type="domain" description="Enoyl reductase (ER)" evidence="6">
    <location>
        <begin position="11"/>
        <end position="334"/>
    </location>
</feature>
<dbReference type="Gene3D" id="3.40.50.720">
    <property type="entry name" value="NAD(P)-binding Rossmann-like Domain"/>
    <property type="match status" value="1"/>
</dbReference>
<dbReference type="Pfam" id="PF00107">
    <property type="entry name" value="ADH_zinc_N"/>
    <property type="match status" value="1"/>
</dbReference>
<protein>
    <recommendedName>
        <fullName evidence="6">Enoyl reductase (ER) domain-containing protein</fullName>
    </recommendedName>
</protein>
<dbReference type="InterPro" id="IPR011032">
    <property type="entry name" value="GroES-like_sf"/>
</dbReference>
<comment type="cofactor">
    <cofactor evidence="1 5">
        <name>Zn(2+)</name>
        <dbReference type="ChEBI" id="CHEBI:29105"/>
    </cofactor>
</comment>
<organism evidence="7 8">
    <name type="scientific">Penicillium ucsense</name>
    <dbReference type="NCBI Taxonomy" id="2839758"/>
    <lineage>
        <taxon>Eukaryota</taxon>
        <taxon>Fungi</taxon>
        <taxon>Dikarya</taxon>
        <taxon>Ascomycota</taxon>
        <taxon>Pezizomycotina</taxon>
        <taxon>Eurotiomycetes</taxon>
        <taxon>Eurotiomycetidae</taxon>
        <taxon>Eurotiales</taxon>
        <taxon>Aspergillaceae</taxon>
        <taxon>Penicillium</taxon>
    </lineage>
</organism>
<dbReference type="CDD" id="cd05283">
    <property type="entry name" value="CAD1"/>
    <property type="match status" value="1"/>
</dbReference>
<dbReference type="OrthoDB" id="1879366at2759"/>
<dbReference type="PROSITE" id="PS00065">
    <property type="entry name" value="D_2_HYDROXYACID_DH_1"/>
    <property type="match status" value="1"/>
</dbReference>
<dbReference type="Pfam" id="PF08240">
    <property type="entry name" value="ADH_N"/>
    <property type="match status" value="1"/>
</dbReference>
<dbReference type="SMART" id="SM00829">
    <property type="entry name" value="PKS_ER"/>
    <property type="match status" value="1"/>
</dbReference>
<evidence type="ECO:0000259" key="6">
    <source>
        <dbReference type="SMART" id="SM00829"/>
    </source>
</evidence>
<name>A0A8J8W3J5_9EURO</name>
<accession>A0A8J8W3J5</accession>